<accession>C4V905</accession>
<sequence>MPCMIEEEEKIVFYLEELDTNFSKINRTLKEIEERIEKIYLLNSKVVSDYNPIIKIFKDHNSCIAEDVDSSLIMNGNLPKDPFIDSKIGTFEKDSSSTLNDPKIYSDSYIDESSSTEINEFDIEKIPEIFKKEEDFFKVYNFILSCKRVKFEDIVDTFNSADYNKICVYLEVLRNKKFIKKKGSVFYID</sequence>
<dbReference type="Proteomes" id="UP000009082">
    <property type="component" value="Unassembled WGS sequence"/>
</dbReference>
<evidence type="ECO:0000313" key="1">
    <source>
        <dbReference type="EMBL" id="EEQ82301.1"/>
    </source>
</evidence>
<dbReference type="OrthoDB" id="2192696at2759"/>
<proteinExistence type="predicted"/>
<evidence type="ECO:0000313" key="2">
    <source>
        <dbReference type="Proteomes" id="UP000009082"/>
    </source>
</evidence>
<protein>
    <submittedName>
        <fullName evidence="1">Uncharacterized protein</fullName>
    </submittedName>
</protein>
<organism evidence="2">
    <name type="scientific">Vairimorpha ceranae (strain BRL01)</name>
    <name type="common">Microsporidian parasite</name>
    <name type="synonym">Nosema ceranae</name>
    <dbReference type="NCBI Taxonomy" id="578460"/>
    <lineage>
        <taxon>Eukaryota</taxon>
        <taxon>Fungi</taxon>
        <taxon>Fungi incertae sedis</taxon>
        <taxon>Microsporidia</taxon>
        <taxon>Nosematidae</taxon>
        <taxon>Vairimorpha</taxon>
    </lineage>
</organism>
<dbReference type="EMBL" id="ACOL01000078">
    <property type="protein sequence ID" value="EEQ82301.1"/>
    <property type="molecule type" value="Genomic_DNA"/>
</dbReference>
<dbReference type="InParanoid" id="C4V905"/>
<dbReference type="AlphaFoldDB" id="C4V905"/>
<name>C4V905_VAIC1</name>
<dbReference type="VEuPathDB" id="MicrosporidiaDB:NCER_101013"/>
<dbReference type="KEGG" id="nce:NCER_101013"/>
<dbReference type="HOGENOM" id="CLU_105931_0_0_1"/>
<reference evidence="2" key="1">
    <citation type="journal article" date="2009" name="PLoS Pathog.">
        <title>Genomic analyses of the microsporidian Nosema ceranae, an emergent pathogen of honey bees.</title>
        <authorList>
            <person name="Cornman R.S."/>
            <person name="Chen Y.P."/>
            <person name="Schatz M.C."/>
            <person name="Street C."/>
            <person name="Zhao Y."/>
            <person name="Desany B."/>
            <person name="Egholm M."/>
            <person name="Hutchison S."/>
            <person name="Pettis J.S."/>
            <person name="Lipkin W.I."/>
            <person name="Evans J.D."/>
        </authorList>
    </citation>
    <scope>NUCLEOTIDE SEQUENCE [LARGE SCALE GENOMIC DNA]</scope>
    <source>
        <strain evidence="2">BRL01</strain>
    </source>
</reference>
<gene>
    <name evidence="1" type="ORF">NCER_101013</name>
</gene>
<dbReference type="OMA" id="MERMDIF"/>